<reference evidence="1 2" key="1">
    <citation type="journal article" date="2015" name="Int. J. Syst. Evol. Microbiol.">
        <title>Aestuariivita atlantica sp. nov., isolated from deep sea sediment of the Atlantic Ocean.</title>
        <authorList>
            <person name="Li G."/>
            <person name="Lai Q."/>
            <person name="Du Y."/>
            <person name="Liu X."/>
            <person name="Sun F."/>
            <person name="Shao Z."/>
        </authorList>
    </citation>
    <scope>NUCLEOTIDE SEQUENCE [LARGE SCALE GENOMIC DNA]</scope>
    <source>
        <strain evidence="1 2">22II-S11-z3</strain>
    </source>
</reference>
<comment type="caution">
    <text evidence="1">The sequence shown here is derived from an EMBL/GenBank/DDBJ whole genome shotgun (WGS) entry which is preliminary data.</text>
</comment>
<evidence type="ECO:0000313" key="1">
    <source>
        <dbReference type="EMBL" id="KNG93234.1"/>
    </source>
</evidence>
<dbReference type="EMBL" id="AQQZ01000005">
    <property type="protein sequence ID" value="KNG93234.1"/>
    <property type="molecule type" value="Genomic_DNA"/>
</dbReference>
<organism evidence="1 2">
    <name type="scientific">Pseudaestuariivita atlantica</name>
    <dbReference type="NCBI Taxonomy" id="1317121"/>
    <lineage>
        <taxon>Bacteria</taxon>
        <taxon>Pseudomonadati</taxon>
        <taxon>Pseudomonadota</taxon>
        <taxon>Alphaproteobacteria</taxon>
        <taxon>Rhodobacterales</taxon>
        <taxon>Paracoccaceae</taxon>
        <taxon>Pseudaestuariivita</taxon>
    </lineage>
</organism>
<protein>
    <submittedName>
        <fullName evidence="1">Uncharacterized protein</fullName>
    </submittedName>
</protein>
<sequence length="112" mass="12290">MFDPIFAIATENEVEAVDLADMVAAQRGADMARLKMQAGALWPDGIHEGRLPFALFLGLTRSNPQFEAFRYWARSNSVQVILIDGPQGSQPDAAVLTRPFTDEDVAKILDAL</sequence>
<dbReference type="STRING" id="1317121.ATO11_12310"/>
<dbReference type="AlphaFoldDB" id="A0A0L1JNA3"/>
<proteinExistence type="predicted"/>
<keyword evidence="2" id="KW-1185">Reference proteome</keyword>
<gene>
    <name evidence="1" type="ORF">ATO11_12310</name>
</gene>
<dbReference type="RefSeq" id="WP_050531191.1">
    <property type="nucleotide sequence ID" value="NZ_AQQZ01000005.1"/>
</dbReference>
<dbReference type="Proteomes" id="UP000036938">
    <property type="component" value="Unassembled WGS sequence"/>
</dbReference>
<evidence type="ECO:0000313" key="2">
    <source>
        <dbReference type="Proteomes" id="UP000036938"/>
    </source>
</evidence>
<name>A0A0L1JNA3_9RHOB</name>
<accession>A0A0L1JNA3</accession>